<reference evidence="2 3" key="1">
    <citation type="submission" date="2019-02" db="EMBL/GenBank/DDBJ databases">
        <title>Draft genome sequence of Amycolatopsis sp. 8-3EHSu isolated from roots of Suaeda maritima.</title>
        <authorList>
            <person name="Duangmal K."/>
            <person name="Chantavorakit T."/>
        </authorList>
    </citation>
    <scope>NUCLEOTIDE SEQUENCE [LARGE SCALE GENOMIC DNA]</scope>
    <source>
        <strain evidence="2 3">8-3EHSu</strain>
    </source>
</reference>
<sequence length="369" mass="38346">MTTSSRSRTPRTRIKLGSDPGDLLAALPYLLGFRPARSLVLIGHRGRRPSVVGRVARLDLPPPRYDEEAAAMVVTPGRMGDDFGVTLVVVGKHDEEPQAPRALGGRLPHSGLVDAVGARLAGCGIGLLHAMWVPEIGTGEQWHCYQDTGCGGVLPEIESSVAAATVSATGQVTYGSRDEMAAVLAPDPPDALARRSALLAKASVAARGDPAWSDKATAAGLAVVRAALTESERGTLDLTDDRIVRLATALGNSRVRDACLALAVNAADEPCRAAERLWLALTRATPAPERADPASLLAYAHYQRGSGAFAVMALEAALDADPGHVLSTLLLACLNKALPPRQVAGVGRSAKDDLGWPEPAGPTEPGGTG</sequence>
<feature type="region of interest" description="Disordered" evidence="1">
    <location>
        <begin position="346"/>
        <end position="369"/>
    </location>
</feature>
<dbReference type="RefSeq" id="WP_130479179.1">
    <property type="nucleotide sequence ID" value="NZ_SFCC01000020.1"/>
</dbReference>
<accession>A0A4Q7J0K9</accession>
<proteinExistence type="predicted"/>
<dbReference type="AlphaFoldDB" id="A0A4Q7J0K9"/>
<dbReference type="EMBL" id="SFCC01000020">
    <property type="protein sequence ID" value="RZQ59916.1"/>
    <property type="molecule type" value="Genomic_DNA"/>
</dbReference>
<gene>
    <name evidence="2" type="ORF">EWH70_31285</name>
</gene>
<keyword evidence="3" id="KW-1185">Reference proteome</keyword>
<name>A0A4Q7J0K9_9PSEU</name>
<evidence type="ECO:0000313" key="2">
    <source>
        <dbReference type="EMBL" id="RZQ59916.1"/>
    </source>
</evidence>
<protein>
    <submittedName>
        <fullName evidence="2">DUF4192 domain-containing protein</fullName>
    </submittedName>
</protein>
<comment type="caution">
    <text evidence="2">The sequence shown here is derived from an EMBL/GenBank/DDBJ whole genome shotgun (WGS) entry which is preliminary data.</text>
</comment>
<organism evidence="2 3">
    <name type="scientific">Amycolatopsis suaedae</name>
    <dbReference type="NCBI Taxonomy" id="2510978"/>
    <lineage>
        <taxon>Bacteria</taxon>
        <taxon>Bacillati</taxon>
        <taxon>Actinomycetota</taxon>
        <taxon>Actinomycetes</taxon>
        <taxon>Pseudonocardiales</taxon>
        <taxon>Pseudonocardiaceae</taxon>
        <taxon>Amycolatopsis</taxon>
    </lineage>
</organism>
<evidence type="ECO:0000313" key="3">
    <source>
        <dbReference type="Proteomes" id="UP000292003"/>
    </source>
</evidence>
<evidence type="ECO:0000256" key="1">
    <source>
        <dbReference type="SAM" id="MobiDB-lite"/>
    </source>
</evidence>
<dbReference type="Proteomes" id="UP000292003">
    <property type="component" value="Unassembled WGS sequence"/>
</dbReference>
<dbReference type="Pfam" id="PF13830">
    <property type="entry name" value="DUF4192"/>
    <property type="match status" value="1"/>
</dbReference>
<dbReference type="InterPro" id="IPR025447">
    <property type="entry name" value="DUF4192"/>
</dbReference>
<dbReference type="OrthoDB" id="3264463at2"/>